<keyword evidence="4" id="KW-0378">Hydrolase</keyword>
<dbReference type="GO" id="GO:0016788">
    <property type="term" value="F:hydrolase activity, acting on ester bonds"/>
    <property type="evidence" value="ECO:0007669"/>
    <property type="project" value="InterPro"/>
</dbReference>
<dbReference type="CDD" id="cd11010">
    <property type="entry name" value="S1-P1_nuclease"/>
    <property type="match status" value="1"/>
</dbReference>
<keyword evidence="2" id="KW-0479">Metal-binding</keyword>
<proteinExistence type="predicted"/>
<gene>
    <name evidence="7" type="ORF">GRI41_12960</name>
</gene>
<accession>A0A844ZX42</accession>
<keyword evidence="8" id="KW-1185">Reference proteome</keyword>
<sequence>MDAALASQCRGRAVGIRAVRDQSFGVIARLVATIAIISASVLPPPALAWGGYGHRTTGQIALANIKPETRRALEQLLKYEKQLGTPECALKTLEDATVWPDCVRRTRWRWGYTAAWHYRTTPVCDAYEPWKNCSGGNCVTAQIERNQRLLADESLPAHIRLEALAFMVHFVGDIHMPLHSGDKDDRGGNDRKTAYGIVPDMNLHWIWDGALAERAITSTERPMVRRYSAAERADYGGGEPADWGRESWQAARDFVYPNAFNTDPCASDLPDEAALTQEDIVEAIPVAQRRIRQAGLRMAAMLDQAFAPGPLPEPESSR</sequence>
<dbReference type="Proteomes" id="UP000442714">
    <property type="component" value="Unassembled WGS sequence"/>
</dbReference>
<name>A0A844ZX42_9SPHN</name>
<evidence type="ECO:0000256" key="2">
    <source>
        <dbReference type="ARBA" id="ARBA00022723"/>
    </source>
</evidence>
<dbReference type="PANTHER" id="PTHR33146:SF26">
    <property type="entry name" value="ENDONUCLEASE 4"/>
    <property type="match status" value="1"/>
</dbReference>
<keyword evidence="6" id="KW-0325">Glycoprotein</keyword>
<comment type="caution">
    <text evidence="7">The sequence shown here is derived from an EMBL/GenBank/DDBJ whole genome shotgun (WGS) entry which is preliminary data.</text>
</comment>
<evidence type="ECO:0000256" key="5">
    <source>
        <dbReference type="ARBA" id="ARBA00023157"/>
    </source>
</evidence>
<dbReference type="InterPro" id="IPR003154">
    <property type="entry name" value="S1/P1nuclease"/>
</dbReference>
<keyword evidence="5" id="KW-1015">Disulfide bond</keyword>
<dbReference type="GO" id="GO:0003676">
    <property type="term" value="F:nucleic acid binding"/>
    <property type="evidence" value="ECO:0007669"/>
    <property type="project" value="InterPro"/>
</dbReference>
<dbReference type="InterPro" id="IPR008947">
    <property type="entry name" value="PLipase_C/P1_nuclease_dom_sf"/>
</dbReference>
<protein>
    <submittedName>
        <fullName evidence="7">Endonuclease</fullName>
    </submittedName>
</protein>
<keyword evidence="3 7" id="KW-0255">Endonuclease</keyword>
<dbReference type="AlphaFoldDB" id="A0A844ZX42"/>
<dbReference type="PANTHER" id="PTHR33146">
    <property type="entry name" value="ENDONUCLEASE 4"/>
    <property type="match status" value="1"/>
</dbReference>
<dbReference type="OrthoDB" id="267579at2"/>
<organism evidence="7 8">
    <name type="scientific">Pontixanthobacter aquaemixtae</name>
    <dbReference type="NCBI Taxonomy" id="1958940"/>
    <lineage>
        <taxon>Bacteria</taxon>
        <taxon>Pseudomonadati</taxon>
        <taxon>Pseudomonadota</taxon>
        <taxon>Alphaproteobacteria</taxon>
        <taxon>Sphingomonadales</taxon>
        <taxon>Erythrobacteraceae</taxon>
        <taxon>Pontixanthobacter</taxon>
    </lineage>
</organism>
<evidence type="ECO:0000313" key="7">
    <source>
        <dbReference type="EMBL" id="MXO91740.1"/>
    </source>
</evidence>
<dbReference type="Gene3D" id="1.10.575.10">
    <property type="entry name" value="P1 Nuclease"/>
    <property type="match status" value="1"/>
</dbReference>
<dbReference type="EMBL" id="WTYX01000002">
    <property type="protein sequence ID" value="MXO91740.1"/>
    <property type="molecule type" value="Genomic_DNA"/>
</dbReference>
<evidence type="ECO:0000313" key="8">
    <source>
        <dbReference type="Proteomes" id="UP000442714"/>
    </source>
</evidence>
<dbReference type="SUPFAM" id="SSF48537">
    <property type="entry name" value="Phospholipase C/P1 nuclease"/>
    <property type="match status" value="1"/>
</dbReference>
<dbReference type="GO" id="GO:0004519">
    <property type="term" value="F:endonuclease activity"/>
    <property type="evidence" value="ECO:0007669"/>
    <property type="project" value="UniProtKB-KW"/>
</dbReference>
<reference evidence="7 8" key="1">
    <citation type="submission" date="2019-12" db="EMBL/GenBank/DDBJ databases">
        <title>Genomic-based taxomic classification of the family Erythrobacteraceae.</title>
        <authorList>
            <person name="Xu L."/>
        </authorList>
    </citation>
    <scope>NUCLEOTIDE SEQUENCE [LARGE SCALE GENOMIC DNA]</scope>
    <source>
        <strain evidence="7 8">KCTC 52763</strain>
    </source>
</reference>
<dbReference type="GO" id="GO:0006308">
    <property type="term" value="P:DNA catabolic process"/>
    <property type="evidence" value="ECO:0007669"/>
    <property type="project" value="InterPro"/>
</dbReference>
<evidence type="ECO:0000256" key="1">
    <source>
        <dbReference type="ARBA" id="ARBA00022722"/>
    </source>
</evidence>
<evidence type="ECO:0000256" key="3">
    <source>
        <dbReference type="ARBA" id="ARBA00022759"/>
    </source>
</evidence>
<evidence type="ECO:0000256" key="4">
    <source>
        <dbReference type="ARBA" id="ARBA00022801"/>
    </source>
</evidence>
<evidence type="ECO:0000256" key="6">
    <source>
        <dbReference type="ARBA" id="ARBA00023180"/>
    </source>
</evidence>
<keyword evidence="1" id="KW-0540">Nuclease</keyword>
<dbReference type="GO" id="GO:0046872">
    <property type="term" value="F:metal ion binding"/>
    <property type="evidence" value="ECO:0007669"/>
    <property type="project" value="UniProtKB-KW"/>
</dbReference>
<dbReference type="Pfam" id="PF02265">
    <property type="entry name" value="S1-P1_nuclease"/>
    <property type="match status" value="1"/>
</dbReference>